<evidence type="ECO:0000256" key="4">
    <source>
        <dbReference type="ARBA" id="ARBA00022692"/>
    </source>
</evidence>
<reference evidence="11" key="1">
    <citation type="submission" date="2011-01" db="EMBL/GenBank/DDBJ databases">
        <title>Complete sequence of chromosome of Acidobacterium sp. MP5ACTX9.</title>
        <authorList>
            <consortium name="US DOE Joint Genome Institute"/>
            <person name="Lucas S."/>
            <person name="Copeland A."/>
            <person name="Lapidus A."/>
            <person name="Cheng J.-F."/>
            <person name="Goodwin L."/>
            <person name="Pitluck S."/>
            <person name="Teshima H."/>
            <person name="Detter J.C."/>
            <person name="Han C."/>
            <person name="Tapia R."/>
            <person name="Land M."/>
            <person name="Hauser L."/>
            <person name="Kyrpides N."/>
            <person name="Ivanova N."/>
            <person name="Ovchinnikova G."/>
            <person name="Pagani I."/>
            <person name="Rawat S.R."/>
            <person name="Mannisto M."/>
            <person name="Haggblom M.M."/>
            <person name="Woyke T."/>
        </authorList>
    </citation>
    <scope>NUCLEOTIDE SEQUENCE [LARGE SCALE GENOMIC DNA]</scope>
    <source>
        <strain evidence="11">MP5ACTX9</strain>
    </source>
</reference>
<dbReference type="Pfam" id="PF13620">
    <property type="entry name" value="CarboxypepD_reg"/>
    <property type="match status" value="1"/>
</dbReference>
<evidence type="ECO:0000313" key="11">
    <source>
        <dbReference type="Proteomes" id="UP000000343"/>
    </source>
</evidence>
<evidence type="ECO:0000256" key="2">
    <source>
        <dbReference type="ARBA" id="ARBA00022448"/>
    </source>
</evidence>
<evidence type="ECO:0000256" key="5">
    <source>
        <dbReference type="ARBA" id="ARBA00022729"/>
    </source>
</evidence>
<protein>
    <submittedName>
        <fullName evidence="10">TonB-dependent receptor plug</fullName>
    </submittedName>
</protein>
<proteinExistence type="predicted"/>
<evidence type="ECO:0000256" key="8">
    <source>
        <dbReference type="SAM" id="SignalP"/>
    </source>
</evidence>
<feature type="chain" id="PRO_5003234334" evidence="8">
    <location>
        <begin position="28"/>
        <end position="1175"/>
    </location>
</feature>
<keyword evidence="2" id="KW-0813">Transport</keyword>
<gene>
    <name evidence="10" type="ordered locus">AciX9_2296</name>
</gene>
<sequence>MRLCVRRFGIALLFLILVSCGHLQAQAVSGTILGTVTDPSGANVANATVTIVLTGQSTVHTAVTNESGNFTEPNLPAGTYTVTIVAPGFKKEARENITVLTNETARVDVGLTTGSTSETVTVTTAPPLLQTDRADISTTIEQKQIADLPLSSGNSFQSLLNTVPGMAPVVFNNSQFFNANNDLSVNANGQSSYVNLYQIEGIDDDQRTGIHIILVPPAAAIGNVDITTNNFEAEFGRAVGTVVNITLKSGTNQFHGSVFQNMENNGVNARNYFATGPNGRLVYNYTGGSIGGPVLKDKLFFFGDFLRVSDHESSTVNTNIPYYNVQGGNLNLSSYAGQVYDPNTGATATCTNPSAAGAPCGTGRTAFAGNVIPLNNPGISPIAVKVLSDIDALARNPKTNLASAAYIAGQLSNNFSQNSPFSKDFISYDIKSDYTITTKDHLSGRFSHQKTDTFQAPLFGAFYGGPTGGGFEATGVASAYSTGFNYDHIFSPTLFTEVRVGVAHLRNSATQTDYGSNDARTLGIPGNGPNGTNNTPTTSGQVAFQLSNFTGNGENGTGNPLIGYSQSLPWLRAESNIDFANIWTKILGNHTLKAGADIRRIRDDLLQGNINAAAGTFAFSENQTSAPGAPTVGQANAIASLLFDVPYSVGQDTNSTFPAYRQNWLFFFVSDKWQATPKLTVDLGMRYELYPPAVPRRAGGFVNYNPSNNQLVTAGVGGNPSNLGMQSNYTNFAPRLGVSYRATDTTVIRAGYGISYVPFVDNTYAYNYPIKTSTNYTFSPTFGPALNPAGGVVNFVTGIPSTPTIAFGSNGTLTESAANGTIGLANLYIPLNFKNAYVSSWNAVVQQALPLDMSLQIAYVANHGTRIDVAQNINQPLVYGQSAAYDPLNHAADGVTQTFLKTASVTQYFLGYSTNYQSLQVQLKRRFSKGLTFSSAVTWGKAQGYGTGAQDGGLLFWSGPVRRNYNLADFDRTLNYEQTITYELPAGKGHRYFSSGVSSYALGGWKLSAVVSALSGLPFTITTASATGGTTQTVNQIAPYQVTHGVSSTGNTRWFNPASFTTPATCTPYTPANPVACAVGNTQRNQFRGPGYFSDNLSLFKSFPIFREAALEARFDAFNMTNTPAFGLPNTAYANTITNPNSSFGRITSTLGSGTGNVNGVGGPRVLQAGVKIAF</sequence>
<dbReference type="GO" id="GO:0030246">
    <property type="term" value="F:carbohydrate binding"/>
    <property type="evidence" value="ECO:0007669"/>
    <property type="project" value="InterPro"/>
</dbReference>
<evidence type="ECO:0000256" key="3">
    <source>
        <dbReference type="ARBA" id="ARBA00022452"/>
    </source>
</evidence>
<name>E8X3Q6_GRATM</name>
<dbReference type="Gene3D" id="2.40.170.20">
    <property type="entry name" value="TonB-dependent receptor, beta-barrel domain"/>
    <property type="match status" value="1"/>
</dbReference>
<keyword evidence="10" id="KW-0675">Receptor</keyword>
<keyword evidence="6" id="KW-0472">Membrane</keyword>
<organism evidence="11">
    <name type="scientific">Granulicella tundricola (strain ATCC BAA-1859 / DSM 23138 / MP5ACTX9)</name>
    <dbReference type="NCBI Taxonomy" id="1198114"/>
    <lineage>
        <taxon>Bacteria</taxon>
        <taxon>Pseudomonadati</taxon>
        <taxon>Acidobacteriota</taxon>
        <taxon>Terriglobia</taxon>
        <taxon>Terriglobales</taxon>
        <taxon>Acidobacteriaceae</taxon>
        <taxon>Granulicella</taxon>
    </lineage>
</organism>
<dbReference type="RefSeq" id="WP_013580650.1">
    <property type="nucleotide sequence ID" value="NC_015064.1"/>
</dbReference>
<dbReference type="PROSITE" id="PS51257">
    <property type="entry name" value="PROKAR_LIPOPROTEIN"/>
    <property type="match status" value="1"/>
</dbReference>
<dbReference type="InterPro" id="IPR013784">
    <property type="entry name" value="Carb-bd-like_fold"/>
</dbReference>
<feature type="domain" description="TonB-dependent transporter Oar-like beta-barrel" evidence="9">
    <location>
        <begin position="246"/>
        <end position="1154"/>
    </location>
</feature>
<feature type="signal peptide" evidence="8">
    <location>
        <begin position="1"/>
        <end position="27"/>
    </location>
</feature>
<dbReference type="InterPro" id="IPR057601">
    <property type="entry name" value="Oar-like_b-barrel"/>
</dbReference>
<keyword evidence="7" id="KW-0998">Cell outer membrane</keyword>
<keyword evidence="11" id="KW-1185">Reference proteome</keyword>
<dbReference type="OrthoDB" id="97893at2"/>
<accession>E8X3Q6</accession>
<dbReference type="STRING" id="1198114.AciX9_2296"/>
<keyword evidence="5 8" id="KW-0732">Signal</keyword>
<dbReference type="eggNOG" id="COG1629">
    <property type="taxonomic scope" value="Bacteria"/>
</dbReference>
<evidence type="ECO:0000256" key="1">
    <source>
        <dbReference type="ARBA" id="ARBA00004571"/>
    </source>
</evidence>
<dbReference type="PANTHER" id="PTHR30069">
    <property type="entry name" value="TONB-DEPENDENT OUTER MEMBRANE RECEPTOR"/>
    <property type="match status" value="1"/>
</dbReference>
<keyword evidence="4" id="KW-0812">Transmembrane</keyword>
<dbReference type="SUPFAM" id="SSF56935">
    <property type="entry name" value="Porins"/>
    <property type="match status" value="1"/>
</dbReference>
<comment type="subcellular location">
    <subcellularLocation>
        <location evidence="1">Cell outer membrane</location>
        <topology evidence="1">Multi-pass membrane protein</topology>
    </subcellularLocation>
</comment>
<dbReference type="GO" id="GO:0015344">
    <property type="term" value="F:siderophore uptake transmembrane transporter activity"/>
    <property type="evidence" value="ECO:0007669"/>
    <property type="project" value="TreeGrafter"/>
</dbReference>
<evidence type="ECO:0000313" key="10">
    <source>
        <dbReference type="EMBL" id="ADW69334.1"/>
    </source>
</evidence>
<evidence type="ECO:0000256" key="6">
    <source>
        <dbReference type="ARBA" id="ARBA00023136"/>
    </source>
</evidence>
<dbReference type="InterPro" id="IPR036942">
    <property type="entry name" value="Beta-barrel_TonB_sf"/>
</dbReference>
<dbReference type="SUPFAM" id="SSF49452">
    <property type="entry name" value="Starch-binding domain-like"/>
    <property type="match status" value="1"/>
</dbReference>
<dbReference type="Gene3D" id="2.60.40.1120">
    <property type="entry name" value="Carboxypeptidase-like, regulatory domain"/>
    <property type="match status" value="1"/>
</dbReference>
<keyword evidence="3" id="KW-1134">Transmembrane beta strand</keyword>
<evidence type="ECO:0000256" key="7">
    <source>
        <dbReference type="ARBA" id="ARBA00023237"/>
    </source>
</evidence>
<dbReference type="HOGENOM" id="CLU_006298_0_0_0"/>
<dbReference type="PANTHER" id="PTHR30069:SF29">
    <property type="entry name" value="HEMOGLOBIN AND HEMOGLOBIN-HAPTOGLOBIN-BINDING PROTEIN 1-RELATED"/>
    <property type="match status" value="1"/>
</dbReference>
<evidence type="ECO:0000259" key="9">
    <source>
        <dbReference type="Pfam" id="PF25183"/>
    </source>
</evidence>
<dbReference type="PaxDb" id="1198114-AciX9_2296"/>
<dbReference type="EMBL" id="CP002480">
    <property type="protein sequence ID" value="ADW69334.1"/>
    <property type="molecule type" value="Genomic_DNA"/>
</dbReference>
<dbReference type="InterPro" id="IPR039426">
    <property type="entry name" value="TonB-dep_rcpt-like"/>
</dbReference>
<dbReference type="GO" id="GO:0044718">
    <property type="term" value="P:siderophore transmembrane transport"/>
    <property type="evidence" value="ECO:0007669"/>
    <property type="project" value="TreeGrafter"/>
</dbReference>
<dbReference type="GO" id="GO:0009279">
    <property type="term" value="C:cell outer membrane"/>
    <property type="evidence" value="ECO:0007669"/>
    <property type="project" value="UniProtKB-SubCell"/>
</dbReference>
<dbReference type="Proteomes" id="UP000000343">
    <property type="component" value="Chromosome"/>
</dbReference>
<dbReference type="Pfam" id="PF25183">
    <property type="entry name" value="OMP_b-brl_4"/>
    <property type="match status" value="1"/>
</dbReference>
<dbReference type="KEGG" id="acm:AciX9_2296"/>
<dbReference type="AlphaFoldDB" id="E8X3Q6"/>